<organism evidence="2 3">
    <name type="scientific">Castanea mollissima</name>
    <name type="common">Chinese chestnut</name>
    <dbReference type="NCBI Taxonomy" id="60419"/>
    <lineage>
        <taxon>Eukaryota</taxon>
        <taxon>Viridiplantae</taxon>
        <taxon>Streptophyta</taxon>
        <taxon>Embryophyta</taxon>
        <taxon>Tracheophyta</taxon>
        <taxon>Spermatophyta</taxon>
        <taxon>Magnoliopsida</taxon>
        <taxon>eudicotyledons</taxon>
        <taxon>Gunneridae</taxon>
        <taxon>Pentapetalae</taxon>
        <taxon>rosids</taxon>
        <taxon>fabids</taxon>
        <taxon>Fagales</taxon>
        <taxon>Fagaceae</taxon>
        <taxon>Castanea</taxon>
    </lineage>
</organism>
<gene>
    <name evidence="2" type="ORF">CMV_019045</name>
</gene>
<proteinExistence type="predicted"/>
<dbReference type="InterPro" id="IPR001810">
    <property type="entry name" value="F-box_dom"/>
</dbReference>
<dbReference type="InterPro" id="IPR053772">
    <property type="entry name" value="At1g61320/At1g61330-like"/>
</dbReference>
<dbReference type="Gene3D" id="1.20.1280.50">
    <property type="match status" value="1"/>
</dbReference>
<dbReference type="InterPro" id="IPR032675">
    <property type="entry name" value="LRR_dom_sf"/>
</dbReference>
<dbReference type="PANTHER" id="PTHR34145:SF28">
    <property type="entry name" value="F-BOX DOMAIN-CONTAINING PROTEIN"/>
    <property type="match status" value="1"/>
</dbReference>
<name>A0A8J4QQJ4_9ROSI</name>
<dbReference type="Pfam" id="PF23622">
    <property type="entry name" value="LRR_At1g61320_AtMIF1"/>
    <property type="match status" value="1"/>
</dbReference>
<keyword evidence="3" id="KW-1185">Reference proteome</keyword>
<dbReference type="OrthoDB" id="1137608at2759"/>
<dbReference type="InterPro" id="IPR036047">
    <property type="entry name" value="F-box-like_dom_sf"/>
</dbReference>
<evidence type="ECO:0000259" key="1">
    <source>
        <dbReference type="PROSITE" id="PS50181"/>
    </source>
</evidence>
<evidence type="ECO:0000313" key="2">
    <source>
        <dbReference type="EMBL" id="KAF3955773.1"/>
    </source>
</evidence>
<dbReference type="Gene3D" id="3.80.10.10">
    <property type="entry name" value="Ribonuclease Inhibitor"/>
    <property type="match status" value="1"/>
</dbReference>
<dbReference type="EMBL" id="JRKL02003281">
    <property type="protein sequence ID" value="KAF3955773.1"/>
    <property type="molecule type" value="Genomic_DNA"/>
</dbReference>
<dbReference type="SUPFAM" id="SSF81383">
    <property type="entry name" value="F-box domain"/>
    <property type="match status" value="1"/>
</dbReference>
<evidence type="ECO:0000313" key="3">
    <source>
        <dbReference type="Proteomes" id="UP000737018"/>
    </source>
</evidence>
<dbReference type="SUPFAM" id="SSF52058">
    <property type="entry name" value="L domain-like"/>
    <property type="match status" value="1"/>
</dbReference>
<dbReference type="PROSITE" id="PS50181">
    <property type="entry name" value="FBOX"/>
    <property type="match status" value="1"/>
</dbReference>
<accession>A0A8J4QQJ4</accession>
<feature type="domain" description="F-box" evidence="1">
    <location>
        <begin position="50"/>
        <end position="100"/>
    </location>
</feature>
<protein>
    <recommendedName>
        <fullName evidence="1">F-box domain-containing protein</fullName>
    </recommendedName>
</protein>
<dbReference type="PANTHER" id="PTHR34145">
    <property type="entry name" value="OS02G0105600 PROTEIN"/>
    <property type="match status" value="1"/>
</dbReference>
<sequence>MATAHDLNDNKSILKKRLTLEIELPDKDQKLPIKPLDDQKDVFSTIAREKDFISKLPDHLLYLIDSYLTLHDAVKTSVLSHRWRRICASRLPLIFDWHNILPRELEDKLKKLIEKYNNFYCLSGGYPMDKFVNAVNQFLQFYDYDDKEEGTQKTVAFELCLCLGRGYTRFIDQWITFATKMGLENLTISFNCGCSCLSPNEEMYVLRREFLSQGKEFNLKYLELNTCDLGPNLFTKFCNLTTLNLVNVRLGLSDVQTICVCCLSLITLLMDGCYLPLKLRIFGSLLRLRILTICFCFEVEEIELSVMNLLRFEYSDLLLVKTSFLNVPKLEEVCFSVYRERDMHYIFQRLAKDLSNLRMQHVSISTKLNFGIFSKVETLELCFSQIMEFDALKMPCPNDFEQGGMLEPSENVHELKHEHLKEVHLAELYDAPSQINFSIYFIKHACALKQLVIDPTVLGIPKKFGVRLPSYAEQRENIGKKLREKLQEFSKDAVLII</sequence>
<dbReference type="AlphaFoldDB" id="A0A8J4QQJ4"/>
<dbReference type="Proteomes" id="UP000737018">
    <property type="component" value="Unassembled WGS sequence"/>
</dbReference>
<comment type="caution">
    <text evidence="2">The sequence shown here is derived from an EMBL/GenBank/DDBJ whole genome shotgun (WGS) entry which is preliminary data.</text>
</comment>
<reference evidence="2" key="1">
    <citation type="submission" date="2020-03" db="EMBL/GenBank/DDBJ databases">
        <title>Castanea mollissima Vanexum genome sequencing.</title>
        <authorList>
            <person name="Staton M."/>
        </authorList>
    </citation>
    <scope>NUCLEOTIDE SEQUENCE</scope>
    <source>
        <tissue evidence="2">Leaf</tissue>
    </source>
</reference>
<dbReference type="InterPro" id="IPR055357">
    <property type="entry name" value="LRR_At1g61320_AtMIF1"/>
</dbReference>